<protein>
    <submittedName>
        <fullName evidence="1">Uncharacterized protein</fullName>
    </submittedName>
</protein>
<accession>A0AAD1Z4S7</accession>
<gene>
    <name evidence="1" type="ORF">FPE_LOCUS10329</name>
</gene>
<sequence>MRWKLTVLINRGWLNQGGRQRRNVAQPRNMSVLSVLQQYFSGSLKDAAKSIGEFNSTVRGESMEGMEATLKFDPITGGLVAAGSTNQEFEPKKCSLIPSNNHVRDTDVVTHYTISATPTSCIDIETSTMKMEVFCGWK</sequence>
<dbReference type="Proteomes" id="UP000834106">
    <property type="component" value="Chromosome 6"/>
</dbReference>
<keyword evidence="2" id="KW-1185">Reference proteome</keyword>
<proteinExistence type="predicted"/>
<dbReference type="EMBL" id="OU503041">
    <property type="protein sequence ID" value="CAI9762899.1"/>
    <property type="molecule type" value="Genomic_DNA"/>
</dbReference>
<name>A0AAD1Z4S7_9LAMI</name>
<evidence type="ECO:0000313" key="2">
    <source>
        <dbReference type="Proteomes" id="UP000834106"/>
    </source>
</evidence>
<organism evidence="1 2">
    <name type="scientific">Fraxinus pennsylvanica</name>
    <dbReference type="NCBI Taxonomy" id="56036"/>
    <lineage>
        <taxon>Eukaryota</taxon>
        <taxon>Viridiplantae</taxon>
        <taxon>Streptophyta</taxon>
        <taxon>Embryophyta</taxon>
        <taxon>Tracheophyta</taxon>
        <taxon>Spermatophyta</taxon>
        <taxon>Magnoliopsida</taxon>
        <taxon>eudicotyledons</taxon>
        <taxon>Gunneridae</taxon>
        <taxon>Pentapetalae</taxon>
        <taxon>asterids</taxon>
        <taxon>lamiids</taxon>
        <taxon>Lamiales</taxon>
        <taxon>Oleaceae</taxon>
        <taxon>Oleeae</taxon>
        <taxon>Fraxinus</taxon>
    </lineage>
</organism>
<evidence type="ECO:0000313" key="1">
    <source>
        <dbReference type="EMBL" id="CAI9762899.1"/>
    </source>
</evidence>
<reference evidence="1" key="1">
    <citation type="submission" date="2023-05" db="EMBL/GenBank/DDBJ databases">
        <authorList>
            <person name="Huff M."/>
        </authorList>
    </citation>
    <scope>NUCLEOTIDE SEQUENCE</scope>
</reference>
<dbReference type="AlphaFoldDB" id="A0AAD1Z4S7"/>